<dbReference type="Proteomes" id="UP001458880">
    <property type="component" value="Unassembled WGS sequence"/>
</dbReference>
<protein>
    <submittedName>
        <fullName evidence="2">Uncharacterized protein</fullName>
    </submittedName>
</protein>
<sequence>MNAQLPDSLVLFPPNNTNEENIDEDSGEEVDVTIDNLPGPYLDYTWGSVRSIVKEFSTGPYLDYTWGSVRSIVKEPGGFVHPREICGDGCVHESRLEVFFLR</sequence>
<name>A0AAW1MFD4_POPJA</name>
<evidence type="ECO:0000313" key="2">
    <source>
        <dbReference type="EMBL" id="KAK9745487.1"/>
    </source>
</evidence>
<organism evidence="2 3">
    <name type="scientific">Popillia japonica</name>
    <name type="common">Japanese beetle</name>
    <dbReference type="NCBI Taxonomy" id="7064"/>
    <lineage>
        <taxon>Eukaryota</taxon>
        <taxon>Metazoa</taxon>
        <taxon>Ecdysozoa</taxon>
        <taxon>Arthropoda</taxon>
        <taxon>Hexapoda</taxon>
        <taxon>Insecta</taxon>
        <taxon>Pterygota</taxon>
        <taxon>Neoptera</taxon>
        <taxon>Endopterygota</taxon>
        <taxon>Coleoptera</taxon>
        <taxon>Polyphaga</taxon>
        <taxon>Scarabaeiformia</taxon>
        <taxon>Scarabaeidae</taxon>
        <taxon>Rutelinae</taxon>
        <taxon>Popillia</taxon>
    </lineage>
</organism>
<comment type="caution">
    <text evidence="2">The sequence shown here is derived from an EMBL/GenBank/DDBJ whole genome shotgun (WGS) entry which is preliminary data.</text>
</comment>
<dbReference type="AlphaFoldDB" id="A0AAW1MFD4"/>
<gene>
    <name evidence="2" type="ORF">QE152_g6899</name>
</gene>
<feature type="compositionally biased region" description="Acidic residues" evidence="1">
    <location>
        <begin position="20"/>
        <end position="29"/>
    </location>
</feature>
<keyword evidence="3" id="KW-1185">Reference proteome</keyword>
<accession>A0AAW1MFD4</accession>
<reference evidence="2 3" key="1">
    <citation type="journal article" date="2024" name="BMC Genomics">
        <title>De novo assembly and annotation of Popillia japonica's genome with initial clues to its potential as an invasive pest.</title>
        <authorList>
            <person name="Cucini C."/>
            <person name="Boschi S."/>
            <person name="Funari R."/>
            <person name="Cardaioli E."/>
            <person name="Iannotti N."/>
            <person name="Marturano G."/>
            <person name="Paoli F."/>
            <person name="Bruttini M."/>
            <person name="Carapelli A."/>
            <person name="Frati F."/>
            <person name="Nardi F."/>
        </authorList>
    </citation>
    <scope>NUCLEOTIDE SEQUENCE [LARGE SCALE GENOMIC DNA]</scope>
    <source>
        <strain evidence="2">DMR45628</strain>
    </source>
</reference>
<proteinExistence type="predicted"/>
<evidence type="ECO:0000313" key="3">
    <source>
        <dbReference type="Proteomes" id="UP001458880"/>
    </source>
</evidence>
<dbReference type="EMBL" id="JASPKY010000048">
    <property type="protein sequence ID" value="KAK9745487.1"/>
    <property type="molecule type" value="Genomic_DNA"/>
</dbReference>
<evidence type="ECO:0000256" key="1">
    <source>
        <dbReference type="SAM" id="MobiDB-lite"/>
    </source>
</evidence>
<feature type="region of interest" description="Disordered" evidence="1">
    <location>
        <begin position="1"/>
        <end position="29"/>
    </location>
</feature>